<dbReference type="SUPFAM" id="SSF46785">
    <property type="entry name" value="Winged helix' DNA-binding domain"/>
    <property type="match status" value="1"/>
</dbReference>
<organism evidence="5 6">
    <name type="scientific">Flammeovirga pacifica</name>
    <dbReference type="NCBI Taxonomy" id="915059"/>
    <lineage>
        <taxon>Bacteria</taxon>
        <taxon>Pseudomonadati</taxon>
        <taxon>Bacteroidota</taxon>
        <taxon>Cytophagia</taxon>
        <taxon>Cytophagales</taxon>
        <taxon>Flammeovirgaceae</taxon>
        <taxon>Flammeovirga</taxon>
    </lineage>
</organism>
<dbReference type="InterPro" id="IPR036388">
    <property type="entry name" value="WH-like_DNA-bd_sf"/>
</dbReference>
<proteinExistence type="predicted"/>
<protein>
    <submittedName>
        <fullName evidence="5">Transcriptional regulator</fullName>
    </submittedName>
</protein>
<dbReference type="GO" id="GO:0003677">
    <property type="term" value="F:DNA binding"/>
    <property type="evidence" value="ECO:0007669"/>
    <property type="project" value="UniProtKB-KW"/>
</dbReference>
<dbReference type="STRING" id="915059.NH26_14705"/>
<dbReference type="EMBL" id="JRYR02000001">
    <property type="protein sequence ID" value="OHX67508.1"/>
    <property type="molecule type" value="Genomic_DNA"/>
</dbReference>
<dbReference type="Gene3D" id="1.10.10.10">
    <property type="entry name" value="Winged helix-like DNA-binding domain superfamily/Winged helix DNA-binding domain"/>
    <property type="match status" value="1"/>
</dbReference>
<dbReference type="Proteomes" id="UP000179797">
    <property type="component" value="Unassembled WGS sequence"/>
</dbReference>
<dbReference type="InterPro" id="IPR051081">
    <property type="entry name" value="HTH_MetalResp_TranReg"/>
</dbReference>
<evidence type="ECO:0000256" key="3">
    <source>
        <dbReference type="ARBA" id="ARBA00023163"/>
    </source>
</evidence>
<dbReference type="InterPro" id="IPR036390">
    <property type="entry name" value="WH_DNA-bd_sf"/>
</dbReference>
<feature type="domain" description="HTH arsR-type" evidence="4">
    <location>
        <begin position="3"/>
        <end position="97"/>
    </location>
</feature>
<evidence type="ECO:0000313" key="6">
    <source>
        <dbReference type="Proteomes" id="UP000179797"/>
    </source>
</evidence>
<dbReference type="PRINTS" id="PR00778">
    <property type="entry name" value="HTHARSR"/>
</dbReference>
<keyword evidence="2" id="KW-0238">DNA-binding</keyword>
<dbReference type="InterPro" id="IPR011991">
    <property type="entry name" value="ArsR-like_HTH"/>
</dbReference>
<keyword evidence="3" id="KW-0804">Transcription</keyword>
<dbReference type="InterPro" id="IPR018334">
    <property type="entry name" value="ArsR_HTH"/>
</dbReference>
<dbReference type="InterPro" id="IPR001845">
    <property type="entry name" value="HTH_ArsR_DNA-bd_dom"/>
</dbReference>
<dbReference type="PROSITE" id="PS00846">
    <property type="entry name" value="HTH_ARSR_1"/>
    <property type="match status" value="1"/>
</dbReference>
<dbReference type="OrthoDB" id="9798835at2"/>
<dbReference type="RefSeq" id="WP_044229622.1">
    <property type="nucleotide sequence ID" value="NZ_JRYR02000001.1"/>
</dbReference>
<name>A0A1S1Z2K6_FLAPC</name>
<evidence type="ECO:0000256" key="1">
    <source>
        <dbReference type="ARBA" id="ARBA00023015"/>
    </source>
</evidence>
<evidence type="ECO:0000313" key="5">
    <source>
        <dbReference type="EMBL" id="OHX67508.1"/>
    </source>
</evidence>
<dbReference type="CDD" id="cd00090">
    <property type="entry name" value="HTH_ARSR"/>
    <property type="match status" value="1"/>
</dbReference>
<comment type="caution">
    <text evidence="5">The sequence shown here is derived from an EMBL/GenBank/DDBJ whole genome shotgun (WGS) entry which is preliminary data.</text>
</comment>
<dbReference type="SMART" id="SM00418">
    <property type="entry name" value="HTH_ARSR"/>
    <property type="match status" value="1"/>
</dbReference>
<dbReference type="PANTHER" id="PTHR33154">
    <property type="entry name" value="TRANSCRIPTIONAL REGULATOR, ARSR FAMILY"/>
    <property type="match status" value="1"/>
</dbReference>
<gene>
    <name evidence="5" type="ORF">NH26_14705</name>
</gene>
<dbReference type="AlphaFoldDB" id="A0A1S1Z2K6"/>
<keyword evidence="6" id="KW-1185">Reference proteome</keyword>
<keyword evidence="1" id="KW-0805">Transcription regulation</keyword>
<dbReference type="PANTHER" id="PTHR33154:SF18">
    <property type="entry name" value="ARSENICAL RESISTANCE OPERON REPRESSOR"/>
    <property type="match status" value="1"/>
</dbReference>
<dbReference type="PROSITE" id="PS50987">
    <property type="entry name" value="HTH_ARSR_2"/>
    <property type="match status" value="1"/>
</dbReference>
<reference evidence="5 6" key="1">
    <citation type="journal article" date="2012" name="Int. J. Syst. Evol. Microbiol.">
        <title>Flammeovirga pacifica sp. nov., isolated from deep-sea sediment.</title>
        <authorList>
            <person name="Xu H."/>
            <person name="Fu Y."/>
            <person name="Yang N."/>
            <person name="Ding Z."/>
            <person name="Lai Q."/>
            <person name="Zeng R."/>
        </authorList>
    </citation>
    <scope>NUCLEOTIDE SEQUENCE [LARGE SCALE GENOMIC DNA]</scope>
    <source>
        <strain evidence="6">DSM 24597 / LMG 26175 / WPAGA1</strain>
    </source>
</reference>
<dbReference type="GO" id="GO:0003700">
    <property type="term" value="F:DNA-binding transcription factor activity"/>
    <property type="evidence" value="ECO:0007669"/>
    <property type="project" value="InterPro"/>
</dbReference>
<dbReference type="NCBIfam" id="NF033788">
    <property type="entry name" value="HTH_metalloreg"/>
    <property type="match status" value="1"/>
</dbReference>
<sequence length="133" mass="15858">MKLKHFNLSIGTQIMKALGEESRIRIMYLLYTNKEMCISDIELVLDFTQTKTSRHLIYMKNAGLLGVRKIDQWSFYSIKEELLGITETIFKYMERDTQLIEDQETYRILSSNRELAMNKIEKRRMSHHYPEGD</sequence>
<evidence type="ECO:0000256" key="2">
    <source>
        <dbReference type="ARBA" id="ARBA00023125"/>
    </source>
</evidence>
<evidence type="ECO:0000259" key="4">
    <source>
        <dbReference type="PROSITE" id="PS50987"/>
    </source>
</evidence>
<dbReference type="Pfam" id="PF01022">
    <property type="entry name" value="HTH_5"/>
    <property type="match status" value="1"/>
</dbReference>
<accession>A0A1S1Z2K6</accession>